<accession>A0A2G9QM95</accession>
<evidence type="ECO:0000313" key="2">
    <source>
        <dbReference type="EMBL" id="PIO16739.1"/>
    </source>
</evidence>
<dbReference type="EMBL" id="KV944468">
    <property type="protein sequence ID" value="PIO16739.1"/>
    <property type="molecule type" value="Genomic_DNA"/>
</dbReference>
<dbReference type="OrthoDB" id="9925752at2759"/>
<reference evidence="3" key="1">
    <citation type="journal article" date="2017" name="Nat. Commun.">
        <title>The North American bullfrog draft genome provides insight into hormonal regulation of long noncoding RNA.</title>
        <authorList>
            <person name="Hammond S.A."/>
            <person name="Warren R.L."/>
            <person name="Vandervalk B.P."/>
            <person name="Kucuk E."/>
            <person name="Khan H."/>
            <person name="Gibb E.A."/>
            <person name="Pandoh P."/>
            <person name="Kirk H."/>
            <person name="Zhao Y."/>
            <person name="Jones M."/>
            <person name="Mungall A.J."/>
            <person name="Coope R."/>
            <person name="Pleasance S."/>
            <person name="Moore R.A."/>
            <person name="Holt R.A."/>
            <person name="Round J.M."/>
            <person name="Ohora S."/>
            <person name="Walle B.V."/>
            <person name="Veldhoen N."/>
            <person name="Helbing C.C."/>
            <person name="Birol I."/>
        </authorList>
    </citation>
    <scope>NUCLEOTIDE SEQUENCE [LARGE SCALE GENOMIC DNA]</scope>
</reference>
<organism evidence="2 3">
    <name type="scientific">Aquarana catesbeiana</name>
    <name type="common">American bullfrog</name>
    <name type="synonym">Rana catesbeiana</name>
    <dbReference type="NCBI Taxonomy" id="8400"/>
    <lineage>
        <taxon>Eukaryota</taxon>
        <taxon>Metazoa</taxon>
        <taxon>Chordata</taxon>
        <taxon>Craniata</taxon>
        <taxon>Vertebrata</taxon>
        <taxon>Euteleostomi</taxon>
        <taxon>Amphibia</taxon>
        <taxon>Batrachia</taxon>
        <taxon>Anura</taxon>
        <taxon>Neobatrachia</taxon>
        <taxon>Ranoidea</taxon>
        <taxon>Ranidae</taxon>
        <taxon>Aquarana</taxon>
    </lineage>
</organism>
<proteinExistence type="predicted"/>
<evidence type="ECO:0008006" key="4">
    <source>
        <dbReference type="Google" id="ProtNLM"/>
    </source>
</evidence>
<gene>
    <name evidence="2" type="ORF">AB205_0201410</name>
</gene>
<dbReference type="Proteomes" id="UP000228934">
    <property type="component" value="Unassembled WGS sequence"/>
</dbReference>
<keyword evidence="3" id="KW-1185">Reference proteome</keyword>
<sequence length="109" mass="12499">MHRGHGLCTSLAAALQLNAVTATPTSCVNKPLKDPFGSYLKMLSTDLQEHADCHFNCLPPAHSIFTMGEQHRQTRQHTYFQSFHFFSEKNKIPVLIKKRKLNLFEQIPY</sequence>
<evidence type="ECO:0000256" key="1">
    <source>
        <dbReference type="SAM" id="SignalP"/>
    </source>
</evidence>
<feature type="chain" id="PRO_5013607548" description="Secreted protein" evidence="1">
    <location>
        <begin position="23"/>
        <end position="109"/>
    </location>
</feature>
<evidence type="ECO:0000313" key="3">
    <source>
        <dbReference type="Proteomes" id="UP000228934"/>
    </source>
</evidence>
<keyword evidence="1" id="KW-0732">Signal</keyword>
<protein>
    <recommendedName>
        <fullName evidence="4">Secreted protein</fullName>
    </recommendedName>
</protein>
<name>A0A2G9QM95_AQUCT</name>
<dbReference type="AlphaFoldDB" id="A0A2G9QM95"/>
<feature type="signal peptide" evidence="1">
    <location>
        <begin position="1"/>
        <end position="22"/>
    </location>
</feature>